<evidence type="ECO:0000313" key="3">
    <source>
        <dbReference type="Proteomes" id="UP001604336"/>
    </source>
</evidence>
<accession>A0ABD1QHL8</accession>
<sequence>MSSSHSKRKLEDYVDEFFSISPCPVAARMRKDQTALPSSSNSPLSYLPRSSLTESTSSHTRLQFFVRMLSERTLVLQADCTDTIKSIHEKIQSIIRNSGHRAALNLQGETVAVGEDSG</sequence>
<protein>
    <submittedName>
        <fullName evidence="2">E3 ubiquitin-protein ligase UPL5</fullName>
    </submittedName>
</protein>
<dbReference type="Proteomes" id="UP001604336">
    <property type="component" value="Unassembled WGS sequence"/>
</dbReference>
<gene>
    <name evidence="2" type="ORF">Adt_36463</name>
</gene>
<dbReference type="EMBL" id="JBFOLK010000011">
    <property type="protein sequence ID" value="KAL2475727.1"/>
    <property type="molecule type" value="Genomic_DNA"/>
</dbReference>
<evidence type="ECO:0000256" key="1">
    <source>
        <dbReference type="SAM" id="MobiDB-lite"/>
    </source>
</evidence>
<feature type="compositionally biased region" description="Low complexity" evidence="1">
    <location>
        <begin position="36"/>
        <end position="52"/>
    </location>
</feature>
<reference evidence="3" key="1">
    <citation type="submission" date="2024-07" db="EMBL/GenBank/DDBJ databases">
        <title>Two chromosome-level genome assemblies of Korean endemic species Abeliophyllum distichum and Forsythia ovata (Oleaceae).</title>
        <authorList>
            <person name="Jang H."/>
        </authorList>
    </citation>
    <scope>NUCLEOTIDE SEQUENCE [LARGE SCALE GENOMIC DNA]</scope>
</reference>
<comment type="caution">
    <text evidence="2">The sequence shown here is derived from an EMBL/GenBank/DDBJ whole genome shotgun (WGS) entry which is preliminary data.</text>
</comment>
<proteinExistence type="predicted"/>
<dbReference type="AlphaFoldDB" id="A0ABD1QHL8"/>
<name>A0ABD1QHL8_9LAMI</name>
<feature type="region of interest" description="Disordered" evidence="1">
    <location>
        <begin position="29"/>
        <end position="57"/>
    </location>
</feature>
<keyword evidence="3" id="KW-1185">Reference proteome</keyword>
<evidence type="ECO:0000313" key="2">
    <source>
        <dbReference type="EMBL" id="KAL2475727.1"/>
    </source>
</evidence>
<dbReference type="Gene3D" id="3.10.20.90">
    <property type="entry name" value="Phosphatidylinositol 3-kinase Catalytic Subunit, Chain A, domain 1"/>
    <property type="match status" value="1"/>
</dbReference>
<organism evidence="2 3">
    <name type="scientific">Abeliophyllum distichum</name>
    <dbReference type="NCBI Taxonomy" id="126358"/>
    <lineage>
        <taxon>Eukaryota</taxon>
        <taxon>Viridiplantae</taxon>
        <taxon>Streptophyta</taxon>
        <taxon>Embryophyta</taxon>
        <taxon>Tracheophyta</taxon>
        <taxon>Spermatophyta</taxon>
        <taxon>Magnoliopsida</taxon>
        <taxon>eudicotyledons</taxon>
        <taxon>Gunneridae</taxon>
        <taxon>Pentapetalae</taxon>
        <taxon>asterids</taxon>
        <taxon>lamiids</taxon>
        <taxon>Lamiales</taxon>
        <taxon>Oleaceae</taxon>
        <taxon>Forsythieae</taxon>
        <taxon>Abeliophyllum</taxon>
    </lineage>
</organism>